<dbReference type="SUPFAM" id="SSF52540">
    <property type="entry name" value="P-loop containing nucleoside triphosphate hydrolases"/>
    <property type="match status" value="1"/>
</dbReference>
<dbReference type="InterPro" id="IPR003593">
    <property type="entry name" value="AAA+_ATPase"/>
</dbReference>
<dbReference type="SMART" id="SM00382">
    <property type="entry name" value="AAA"/>
    <property type="match status" value="1"/>
</dbReference>
<dbReference type="HOGENOM" id="CLU_000604_1_2_9"/>
<dbReference type="EMBL" id="AEQR01000019">
    <property type="protein sequence ID" value="EFV99083.1"/>
    <property type="molecule type" value="Genomic_DNA"/>
</dbReference>
<keyword evidence="2" id="KW-0813">Transport</keyword>
<evidence type="ECO:0000256" key="1">
    <source>
        <dbReference type="ARBA" id="ARBA00005417"/>
    </source>
</evidence>
<keyword evidence="4 6" id="KW-0067">ATP-binding</keyword>
<dbReference type="PANTHER" id="PTHR43335:SF8">
    <property type="entry name" value="ABC TRANSPORTER, ATP-BINDING PROTEIN"/>
    <property type="match status" value="1"/>
</dbReference>
<dbReference type="GO" id="GO:0005524">
    <property type="term" value="F:ATP binding"/>
    <property type="evidence" value="ECO:0007669"/>
    <property type="project" value="UniProtKB-KW"/>
</dbReference>
<keyword evidence="3" id="KW-0547">Nucleotide-binding</keyword>
<dbReference type="AlphaFoldDB" id="E7SAH4"/>
<dbReference type="PROSITE" id="PS00211">
    <property type="entry name" value="ABC_TRANSPORTER_1"/>
    <property type="match status" value="1"/>
</dbReference>
<dbReference type="Proteomes" id="UP000002814">
    <property type="component" value="Unassembled WGS sequence"/>
</dbReference>
<evidence type="ECO:0000256" key="4">
    <source>
        <dbReference type="ARBA" id="ARBA00022840"/>
    </source>
</evidence>
<dbReference type="Pfam" id="PF00005">
    <property type="entry name" value="ABC_tran"/>
    <property type="match status" value="1"/>
</dbReference>
<comment type="similarity">
    <text evidence="1">Belongs to the ABC transporter superfamily.</text>
</comment>
<proteinExistence type="inferred from homology"/>
<gene>
    <name evidence="6" type="primary">bcrA2</name>
    <name evidence="6" type="ORF">HMPREF9421_1191</name>
</gene>
<feature type="domain" description="ABC transporter" evidence="5">
    <location>
        <begin position="17"/>
        <end position="245"/>
    </location>
</feature>
<dbReference type="eggNOG" id="COG1131">
    <property type="taxonomic scope" value="Bacteria"/>
</dbReference>
<evidence type="ECO:0000256" key="3">
    <source>
        <dbReference type="ARBA" id="ARBA00022741"/>
    </source>
</evidence>
<sequence>MHLKLDIEREIEMRNIVEIKEVFKTIDKEEILSGINLQIAEGEIYGFLGPNGAGKTTLMKCMLSLSTITSGSIEIFGKNLQEHREEILSQIGSIIESPIFYDNCTAKEILEIHAQYMGKNIIESDMIRALRMVGLKNTTKKVKDFSLGMRQRLGLARAFLTKPKLLILDEPINGLDPIGIQEIRNLLLSLSKEHGITILISSHILSEISQIADKIGFIKNGEMVEQVSMKEIRRENINLEEYFMSHFLNEIKNYEVD</sequence>
<evidence type="ECO:0000259" key="5">
    <source>
        <dbReference type="PROSITE" id="PS50893"/>
    </source>
</evidence>
<comment type="caution">
    <text evidence="6">The sequence shown here is derived from an EMBL/GenBank/DDBJ whole genome shotgun (WGS) entry which is preliminary data.</text>
</comment>
<evidence type="ECO:0000313" key="6">
    <source>
        <dbReference type="EMBL" id="EFV99083.1"/>
    </source>
</evidence>
<accession>E7SAH4</accession>
<evidence type="ECO:0000256" key="2">
    <source>
        <dbReference type="ARBA" id="ARBA00022448"/>
    </source>
</evidence>
<evidence type="ECO:0000313" key="7">
    <source>
        <dbReference type="Proteomes" id="UP000002814"/>
    </source>
</evidence>
<dbReference type="PANTHER" id="PTHR43335">
    <property type="entry name" value="ABC TRANSPORTER, ATP-BINDING PROTEIN"/>
    <property type="match status" value="1"/>
</dbReference>
<keyword evidence="7" id="KW-1185">Reference proteome</keyword>
<name>E7SAH4_9STRE</name>
<dbReference type="InterPro" id="IPR027417">
    <property type="entry name" value="P-loop_NTPase"/>
</dbReference>
<dbReference type="InterPro" id="IPR003439">
    <property type="entry name" value="ABC_transporter-like_ATP-bd"/>
</dbReference>
<dbReference type="PROSITE" id="PS50893">
    <property type="entry name" value="ABC_TRANSPORTER_2"/>
    <property type="match status" value="1"/>
</dbReference>
<organism evidence="6 7">
    <name type="scientific">Streptococcus australis ATCC 700641</name>
    <dbReference type="NCBI Taxonomy" id="888833"/>
    <lineage>
        <taxon>Bacteria</taxon>
        <taxon>Bacillati</taxon>
        <taxon>Bacillota</taxon>
        <taxon>Bacilli</taxon>
        <taxon>Lactobacillales</taxon>
        <taxon>Streptococcaceae</taxon>
        <taxon>Streptococcus</taxon>
    </lineage>
</organism>
<dbReference type="Gene3D" id="3.40.50.300">
    <property type="entry name" value="P-loop containing nucleotide triphosphate hydrolases"/>
    <property type="match status" value="1"/>
</dbReference>
<dbReference type="InterPro" id="IPR017871">
    <property type="entry name" value="ABC_transporter-like_CS"/>
</dbReference>
<dbReference type="GO" id="GO:0016887">
    <property type="term" value="F:ATP hydrolysis activity"/>
    <property type="evidence" value="ECO:0007669"/>
    <property type="project" value="InterPro"/>
</dbReference>
<reference evidence="6 7" key="1">
    <citation type="submission" date="2010-12" db="EMBL/GenBank/DDBJ databases">
        <authorList>
            <person name="Muzny D."/>
            <person name="Qin X."/>
            <person name="Deng J."/>
            <person name="Jiang H."/>
            <person name="Liu Y."/>
            <person name="Qu J."/>
            <person name="Song X.-Z."/>
            <person name="Zhang L."/>
            <person name="Thornton R."/>
            <person name="Coyle M."/>
            <person name="Francisco L."/>
            <person name="Jackson L."/>
            <person name="Javaid M."/>
            <person name="Korchina V."/>
            <person name="Kovar C."/>
            <person name="Mata R."/>
            <person name="Mathew T."/>
            <person name="Ngo R."/>
            <person name="Nguyen L."/>
            <person name="Nguyen N."/>
            <person name="Okwuonu G."/>
            <person name="Ongeri F."/>
            <person name="Pham C."/>
            <person name="Simmons D."/>
            <person name="Wilczek-Boney K."/>
            <person name="Hale W."/>
            <person name="Jakkamsetti A."/>
            <person name="Pham P."/>
            <person name="Ruth R."/>
            <person name="San Lucas F."/>
            <person name="Warren J."/>
            <person name="Zhang J."/>
            <person name="Zhao Z."/>
            <person name="Zhou C."/>
            <person name="Zhu D."/>
            <person name="Lee S."/>
            <person name="Bess C."/>
            <person name="Blankenburg K."/>
            <person name="Forbes L."/>
            <person name="Fu Q."/>
            <person name="Gubbala S."/>
            <person name="Hirani K."/>
            <person name="Jayaseelan J.C."/>
            <person name="Lara F."/>
            <person name="Munidasa M."/>
            <person name="Palculict T."/>
            <person name="Patil S."/>
            <person name="Pu L.-L."/>
            <person name="Saada N."/>
            <person name="Tang L."/>
            <person name="Weissenberger G."/>
            <person name="Zhu Y."/>
            <person name="Hemphill L."/>
            <person name="Shang Y."/>
            <person name="Youmans B."/>
            <person name="Ayvaz T."/>
            <person name="Ross M."/>
            <person name="Santibanez J."/>
            <person name="Aqrawi P."/>
            <person name="Gross S."/>
            <person name="Joshi V."/>
            <person name="Fowler G."/>
            <person name="Nazareth L."/>
            <person name="Reid J."/>
            <person name="Worley K."/>
            <person name="Petrosino J."/>
            <person name="Highlander S."/>
            <person name="Gibbs R."/>
        </authorList>
    </citation>
    <scope>NUCLEOTIDE SEQUENCE [LARGE SCALE GENOMIC DNA]</scope>
    <source>
        <strain evidence="6 7">ATCC 700641</strain>
    </source>
</reference>
<protein>
    <submittedName>
        <fullName evidence="6">ABC transporter, ATP-binding protein</fullName>
    </submittedName>
</protein>